<dbReference type="Pfam" id="PF23105">
    <property type="entry name" value="EGF_integrin"/>
    <property type="match status" value="1"/>
</dbReference>
<feature type="disulfide bond" evidence="14">
    <location>
        <begin position="242"/>
        <end position="283"/>
    </location>
</feature>
<dbReference type="Pfam" id="PF18372">
    <property type="entry name" value="I-EGF_1"/>
    <property type="match status" value="1"/>
</dbReference>
<proteinExistence type="inferred from homology"/>
<comment type="caution">
    <text evidence="20">The sequence shown here is derived from an EMBL/GenBank/DDBJ whole genome shotgun (WGS) entry which is preliminary data.</text>
</comment>
<dbReference type="SMART" id="SM00187">
    <property type="entry name" value="INB"/>
    <property type="match status" value="1"/>
</dbReference>
<dbReference type="PIRSF" id="PIRSF002512">
    <property type="entry name" value="Integrin_B"/>
    <property type="match status" value="1"/>
</dbReference>
<evidence type="ECO:0000313" key="20">
    <source>
        <dbReference type="EMBL" id="KAJ6220769.1"/>
    </source>
</evidence>
<dbReference type="GO" id="GO:0009986">
    <property type="term" value="C:cell surface"/>
    <property type="evidence" value="ECO:0007669"/>
    <property type="project" value="TreeGrafter"/>
</dbReference>
<dbReference type="PANTHER" id="PTHR10082:SF60">
    <property type="entry name" value="INTEGRIN BETA-PS"/>
    <property type="match status" value="1"/>
</dbReference>
<dbReference type="SUPFAM" id="SSF103575">
    <property type="entry name" value="Plexin repeat"/>
    <property type="match status" value="1"/>
</dbReference>
<dbReference type="PRINTS" id="PR01186">
    <property type="entry name" value="INTEGRINB"/>
</dbReference>
<evidence type="ECO:0000256" key="15">
    <source>
        <dbReference type="RuleBase" id="RU000633"/>
    </source>
</evidence>
<dbReference type="Pfam" id="PF00362">
    <property type="entry name" value="Integrin_beta"/>
    <property type="match status" value="1"/>
</dbReference>
<feature type="signal peptide" evidence="17">
    <location>
        <begin position="1"/>
        <end position="20"/>
    </location>
</feature>
<evidence type="ECO:0000256" key="16">
    <source>
        <dbReference type="SAM" id="Phobius"/>
    </source>
</evidence>
<protein>
    <recommendedName>
        <fullName evidence="15">Integrin beta</fullName>
    </recommendedName>
</protein>
<keyword evidence="8 15" id="KW-0130">Cell adhesion</keyword>
<dbReference type="Gene3D" id="2.60.40.1510">
    <property type="entry name" value="ntegrin, alpha v. Chain A, domain 3"/>
    <property type="match status" value="1"/>
</dbReference>
<evidence type="ECO:0000259" key="18">
    <source>
        <dbReference type="SMART" id="SM00187"/>
    </source>
</evidence>
<dbReference type="InterPro" id="IPR014836">
    <property type="entry name" value="Integrin_bsu_cyt_dom"/>
</dbReference>
<dbReference type="OMA" id="DKETIPF"/>
<feature type="chain" id="PRO_5040335433" description="Integrin beta" evidence="17">
    <location>
        <begin position="21"/>
        <end position="803"/>
    </location>
</feature>
<keyword evidence="10 15" id="KW-0401">Integrin</keyword>
<dbReference type="InterPro" id="IPR057073">
    <property type="entry name" value="EGF_integrin_2"/>
</dbReference>
<dbReference type="InterPro" id="IPR057243">
    <property type="entry name" value="Integrin_I-EGF_CS"/>
</dbReference>
<evidence type="ECO:0000256" key="4">
    <source>
        <dbReference type="ARBA" id="ARBA00022536"/>
    </source>
</evidence>
<dbReference type="GO" id="GO:0007229">
    <property type="term" value="P:integrin-mediated signaling pathway"/>
    <property type="evidence" value="ECO:0007669"/>
    <property type="project" value="UniProtKB-KW"/>
</dbReference>
<dbReference type="PROSITE" id="PS00243">
    <property type="entry name" value="I_EGF_1"/>
    <property type="match status" value="1"/>
</dbReference>
<evidence type="ECO:0000256" key="3">
    <source>
        <dbReference type="ARBA" id="ARBA00022475"/>
    </source>
</evidence>
<feature type="disulfide bond" evidence="14">
    <location>
        <begin position="543"/>
        <end position="548"/>
    </location>
</feature>
<feature type="domain" description="Integrin beta subunit VWA" evidence="18">
    <location>
        <begin position="33"/>
        <end position="433"/>
    </location>
</feature>
<feature type="disulfide bond" evidence="14">
    <location>
        <begin position="37"/>
        <end position="67"/>
    </location>
</feature>
<feature type="disulfide bond" evidence="14">
    <location>
        <begin position="34"/>
        <end position="44"/>
    </location>
</feature>
<feature type="disulfide bond" evidence="14">
    <location>
        <begin position="47"/>
        <end position="58"/>
    </location>
</feature>
<evidence type="ECO:0000256" key="8">
    <source>
        <dbReference type="ARBA" id="ARBA00022889"/>
    </source>
</evidence>
<sequence length="803" mass="91640">MRLIDSISIIIILLFHDAHSHDPFSIDCSSARTCSECISILKSCKWCTWPGFKRPFRCNAQFLASDCPPNYQINPQVENIRIVENSPFSDDLNNPVQLRPQLVSIESRVGSSATVTINYKQAEDYPMDLYYLMDLSYTMLKHKNSVSRVGRKLAVKMESTTKDFRIGFGSFVDKETIPFATYARKEQIYHGTLIEYTHSFINHMPLTKNSSEFEDRVINAKIAGNLDSPEGTLDALMQVMVCEKEIGWRPQSDKIIVVATDEEFHYGGDGWIGGIIVPNDGKCRLQNGRYVGSEYYDYPTMAHVAEVAKSKKFNIVFSVHNNVIEDYRLLSDIIGSNARVALLTENDDSIADLIEEVYRNISTSVELGVEYKPDNVDIEIWTNCGLPNRPSIRTSICQFQGKIRIPFEIRIKLRECTNLNETITIDLKEICKCDCEQNGQLNSPKCSHNGTFSCGICTTCNGIRSGKTCECDPKNRSIQNNQMLIVVKMMIPEHVLVMANVFVPNAYVIQCGVENIVNKINLVATTRTESNVTGKICSNRGECLCGRCQCKQATAHGQFCQHCPHCDAPQYCEQILSCIPDYRRKFCLNETDIINEINVPIHVLRNQTNPCKIEKDTDCIAILSKWNYQMIDEVFESTFTDLKMDDDQDQTTNNWKPPQLEQSFFNYPCLKVINGCDVNYAFRLIYEPEQLTDLTEVGHHSNDRILNFKITPFRETCPQPVNLAVVGSSAFFSVMIIGLITICIWKILTEYLDRREYQHFLLEVDAANFEQSENPLYKDAKVQFRNPAFGLRDRTSRFFFNKK</sequence>
<dbReference type="InterPro" id="IPR002369">
    <property type="entry name" value="Integrin_bsu_VWA"/>
</dbReference>
<evidence type="ECO:0000256" key="14">
    <source>
        <dbReference type="PIRSR" id="PIRSR002512-1"/>
    </source>
</evidence>
<keyword evidence="3" id="KW-1003">Cell membrane</keyword>
<dbReference type="GO" id="GO:0098609">
    <property type="term" value="P:cell-cell adhesion"/>
    <property type="evidence" value="ECO:0007669"/>
    <property type="project" value="TreeGrafter"/>
</dbReference>
<dbReference type="InterPro" id="IPR040622">
    <property type="entry name" value="EGF_integrin_1"/>
</dbReference>
<evidence type="ECO:0000256" key="5">
    <source>
        <dbReference type="ARBA" id="ARBA00022692"/>
    </source>
</evidence>
<feature type="disulfide bond" evidence="14">
    <location>
        <begin position="460"/>
        <end position="469"/>
    </location>
</feature>
<evidence type="ECO:0000256" key="12">
    <source>
        <dbReference type="ARBA" id="ARBA00023157"/>
    </source>
</evidence>
<dbReference type="SMART" id="SM01241">
    <property type="entry name" value="Integrin_b_cyt"/>
    <property type="match status" value="1"/>
</dbReference>
<evidence type="ECO:0000256" key="7">
    <source>
        <dbReference type="ARBA" id="ARBA00022737"/>
    </source>
</evidence>
<keyword evidence="7" id="KW-0677">Repeat</keyword>
<keyword evidence="5 15" id="KW-0812">Transmembrane</keyword>
<dbReference type="FunFam" id="3.40.50.410:FF:000002">
    <property type="entry name" value="Integrin beta"/>
    <property type="match status" value="1"/>
</dbReference>
<keyword evidence="9 16" id="KW-1133">Transmembrane helix</keyword>
<feature type="domain" description="Integrin beta subunit cytoplasmic" evidence="19">
    <location>
        <begin position="746"/>
        <end position="791"/>
    </location>
</feature>
<feature type="disulfide bond" evidence="14">
    <location>
        <begin position="619"/>
        <end position="717"/>
    </location>
</feature>
<dbReference type="GO" id="GO:0016477">
    <property type="term" value="P:cell migration"/>
    <property type="evidence" value="ECO:0007669"/>
    <property type="project" value="TreeGrafter"/>
</dbReference>
<dbReference type="InterPro" id="IPR036465">
    <property type="entry name" value="vWFA_dom_sf"/>
</dbReference>
<evidence type="ECO:0000256" key="9">
    <source>
        <dbReference type="ARBA" id="ARBA00022989"/>
    </source>
</evidence>
<dbReference type="Gene3D" id="1.20.5.100">
    <property type="entry name" value="Cytochrome c1, transmembrane anchor, C-terminal"/>
    <property type="match status" value="1"/>
</dbReference>
<evidence type="ECO:0000256" key="17">
    <source>
        <dbReference type="SAM" id="SignalP"/>
    </source>
</evidence>
<dbReference type="PANTHER" id="PTHR10082">
    <property type="entry name" value="INTEGRIN BETA SUBUNIT"/>
    <property type="match status" value="1"/>
</dbReference>
<reference evidence="20" key="1">
    <citation type="submission" date="2022-12" db="EMBL/GenBank/DDBJ databases">
        <title>Genome assemblies of Blomia tropicalis.</title>
        <authorList>
            <person name="Cui Y."/>
        </authorList>
    </citation>
    <scope>NUCLEOTIDE SEQUENCE</scope>
    <source>
        <tissue evidence="20">Adult mites</tissue>
    </source>
</reference>
<feature type="transmembrane region" description="Helical" evidence="16">
    <location>
        <begin position="723"/>
        <end position="748"/>
    </location>
</feature>
<comment type="subcellular location">
    <subcellularLocation>
        <location evidence="1 15">Cell membrane</location>
        <topology evidence="1 15">Single-pass type I membrane protein</topology>
    </subcellularLocation>
</comment>
<evidence type="ECO:0000259" key="19">
    <source>
        <dbReference type="SMART" id="SM01241"/>
    </source>
</evidence>
<evidence type="ECO:0000256" key="13">
    <source>
        <dbReference type="ARBA" id="ARBA00023180"/>
    </source>
</evidence>
<dbReference type="Pfam" id="PF08725">
    <property type="entry name" value="Integrin_b_cyt"/>
    <property type="match status" value="1"/>
</dbReference>
<organism evidence="20 21">
    <name type="scientific">Blomia tropicalis</name>
    <name type="common">Mite</name>
    <dbReference type="NCBI Taxonomy" id="40697"/>
    <lineage>
        <taxon>Eukaryota</taxon>
        <taxon>Metazoa</taxon>
        <taxon>Ecdysozoa</taxon>
        <taxon>Arthropoda</taxon>
        <taxon>Chelicerata</taxon>
        <taxon>Arachnida</taxon>
        <taxon>Acari</taxon>
        <taxon>Acariformes</taxon>
        <taxon>Sarcoptiformes</taxon>
        <taxon>Astigmata</taxon>
        <taxon>Glycyphagoidea</taxon>
        <taxon>Echimyopodidae</taxon>
        <taxon>Blomia</taxon>
    </lineage>
</organism>
<feature type="disulfide bond" evidence="14">
    <location>
        <begin position="431"/>
        <end position="435"/>
    </location>
</feature>
<keyword evidence="11 16" id="KW-0472">Membrane</keyword>
<gene>
    <name evidence="20" type="ORF">RDWZM_006581</name>
</gene>
<evidence type="ECO:0000256" key="11">
    <source>
        <dbReference type="ARBA" id="ARBA00023136"/>
    </source>
</evidence>
<keyword evidence="13" id="KW-0325">Glycoprotein</keyword>
<dbReference type="GO" id="GO:0005178">
    <property type="term" value="F:integrin binding"/>
    <property type="evidence" value="ECO:0007669"/>
    <property type="project" value="TreeGrafter"/>
</dbReference>
<dbReference type="Gene3D" id="3.40.50.410">
    <property type="entry name" value="von Willebrand factor, type A domain"/>
    <property type="match status" value="1"/>
</dbReference>
<dbReference type="EMBL" id="JAPWDV010000002">
    <property type="protein sequence ID" value="KAJ6220769.1"/>
    <property type="molecule type" value="Genomic_DNA"/>
</dbReference>
<dbReference type="SUPFAM" id="SSF53300">
    <property type="entry name" value="vWA-like"/>
    <property type="match status" value="1"/>
</dbReference>
<dbReference type="GO" id="GO:0005925">
    <property type="term" value="C:focal adhesion"/>
    <property type="evidence" value="ECO:0007669"/>
    <property type="project" value="TreeGrafter"/>
</dbReference>
<evidence type="ECO:0000256" key="6">
    <source>
        <dbReference type="ARBA" id="ARBA00022729"/>
    </source>
</evidence>
<feature type="disulfide bond" evidence="14">
    <location>
        <begin position="545"/>
        <end position="572"/>
    </location>
</feature>
<dbReference type="GO" id="GO:0007160">
    <property type="term" value="P:cell-matrix adhesion"/>
    <property type="evidence" value="ECO:0007669"/>
    <property type="project" value="TreeGrafter"/>
</dbReference>
<dbReference type="Proteomes" id="UP001142055">
    <property type="component" value="Chromosome 2"/>
</dbReference>
<keyword evidence="6 17" id="KW-0732">Signal</keyword>
<name>A0A9Q0M8F7_BLOTA</name>
<dbReference type="AlphaFoldDB" id="A0A9Q0M8F7"/>
<dbReference type="InterPro" id="IPR015812">
    <property type="entry name" value="Integrin_bsu"/>
</dbReference>
<evidence type="ECO:0000256" key="2">
    <source>
        <dbReference type="ARBA" id="ARBA00007449"/>
    </source>
</evidence>
<feature type="disulfide bond" evidence="14">
    <location>
        <begin position="384"/>
        <end position="397"/>
    </location>
</feature>
<evidence type="ECO:0000313" key="21">
    <source>
        <dbReference type="Proteomes" id="UP001142055"/>
    </source>
</evidence>
<dbReference type="SUPFAM" id="SSF57196">
    <property type="entry name" value="EGF/Laminin"/>
    <property type="match status" value="1"/>
</dbReference>
<comment type="similarity">
    <text evidence="2 15">Belongs to the integrin beta chain family.</text>
</comment>
<keyword evidence="12 14" id="KW-1015">Disulfide bond</keyword>
<dbReference type="GO" id="GO:0033627">
    <property type="term" value="P:cell adhesion mediated by integrin"/>
    <property type="evidence" value="ECO:0007669"/>
    <property type="project" value="TreeGrafter"/>
</dbReference>
<accession>A0A9Q0M8F7</accession>
<dbReference type="Gene3D" id="2.10.25.10">
    <property type="entry name" value="Laminin"/>
    <property type="match status" value="1"/>
</dbReference>
<feature type="disulfide bond" evidence="14">
    <location>
        <begin position="550"/>
        <end position="560"/>
    </location>
</feature>
<keyword evidence="4" id="KW-0245">EGF-like domain</keyword>
<keyword evidence="21" id="KW-1185">Reference proteome</keyword>
<dbReference type="GO" id="GO:0008305">
    <property type="term" value="C:integrin complex"/>
    <property type="evidence" value="ECO:0007669"/>
    <property type="project" value="TreeGrafter"/>
</dbReference>
<evidence type="ECO:0000256" key="10">
    <source>
        <dbReference type="ARBA" id="ARBA00023037"/>
    </source>
</evidence>
<evidence type="ECO:0000256" key="1">
    <source>
        <dbReference type="ARBA" id="ARBA00004251"/>
    </source>
</evidence>